<keyword evidence="5" id="KW-1185">Reference proteome</keyword>
<evidence type="ECO:0000256" key="1">
    <source>
        <dbReference type="ARBA" id="ARBA00022679"/>
    </source>
</evidence>
<keyword evidence="2" id="KW-0418">Kinase</keyword>
<gene>
    <name evidence="4" type="ORF">NTG6680_0631</name>
</gene>
<accession>A0ABN8AGL5</accession>
<evidence type="ECO:0000313" key="4">
    <source>
        <dbReference type="EMBL" id="CAG9931884.1"/>
    </source>
</evidence>
<dbReference type="RefSeq" id="WP_239795919.1">
    <property type="nucleotide sequence ID" value="NZ_OU912926.1"/>
</dbReference>
<proteinExistence type="predicted"/>
<reference evidence="4 5" key="1">
    <citation type="submission" date="2021-10" db="EMBL/GenBank/DDBJ databases">
        <authorList>
            <person name="Koch H."/>
        </authorList>
    </citation>
    <scope>NUCLEOTIDE SEQUENCE [LARGE SCALE GENOMIC DNA]</scope>
    <source>
        <strain evidence="4">6680</strain>
    </source>
</reference>
<dbReference type="Pfam" id="PF07804">
    <property type="entry name" value="HipA_C"/>
    <property type="match status" value="1"/>
</dbReference>
<organism evidence="4 5">
    <name type="scientific">Candidatus Nitrotoga arctica</name>
    <dbReference type="NCBI Taxonomy" id="453162"/>
    <lineage>
        <taxon>Bacteria</taxon>
        <taxon>Pseudomonadati</taxon>
        <taxon>Pseudomonadota</taxon>
        <taxon>Betaproteobacteria</taxon>
        <taxon>Nitrosomonadales</taxon>
        <taxon>Gallionellaceae</taxon>
        <taxon>Candidatus Nitrotoga</taxon>
    </lineage>
</organism>
<evidence type="ECO:0000259" key="3">
    <source>
        <dbReference type="Pfam" id="PF07804"/>
    </source>
</evidence>
<keyword evidence="1" id="KW-0808">Transferase</keyword>
<sequence>MRIQPLIQSSLFDVADWQVDSEFAIFPQGARAKEAVFAPKAPADPVIVGDKRYLFKRSKRCYPDQFWGEVVAYRIGCLLGVEVPPAFVAYNSRTGHCAALIEWFYTDGVESLIMGGEFLQQIFPDFDRKHGTHHNVIENTWLMRSLSQQSLVTDWIQWWVHALLFDALIGNTDRHQDNWGLIFSFFNNKVKCKLTPLFDNGTSLGHERFPNKVKNWEDIDIGQYINNTKACHHVKWSREINGPVIKGHFELLERALEEWPEMREEIRTKLNFSLDDMSEVVNSLSQINAPEPFSRDRITFVLRLLAHRYKRLKSLLL</sequence>
<feature type="domain" description="HipA-like C-terminal" evidence="3">
    <location>
        <begin position="29"/>
        <end position="203"/>
    </location>
</feature>
<evidence type="ECO:0000256" key="2">
    <source>
        <dbReference type="ARBA" id="ARBA00022777"/>
    </source>
</evidence>
<name>A0ABN8AGL5_9PROT</name>
<evidence type="ECO:0000313" key="5">
    <source>
        <dbReference type="Proteomes" id="UP000839052"/>
    </source>
</evidence>
<dbReference type="Gene3D" id="1.10.1070.20">
    <property type="match status" value="1"/>
</dbReference>
<dbReference type="EMBL" id="OU912926">
    <property type="protein sequence ID" value="CAG9931884.1"/>
    <property type="molecule type" value="Genomic_DNA"/>
</dbReference>
<dbReference type="Proteomes" id="UP000839052">
    <property type="component" value="Chromosome"/>
</dbReference>
<dbReference type="InterPro" id="IPR012893">
    <property type="entry name" value="HipA-like_C"/>
</dbReference>
<protein>
    <submittedName>
        <fullName evidence="4">HipA_C domain-containing protein</fullName>
    </submittedName>
</protein>